<keyword evidence="3" id="KW-1185">Reference proteome</keyword>
<dbReference type="EMBL" id="CP001043">
    <property type="protein sequence ID" value="ACC69274.1"/>
    <property type="molecule type" value="Genomic_DNA"/>
</dbReference>
<organism evidence="2 3">
    <name type="scientific">Paraburkholderia phymatum (strain DSM 17167 / CIP 108236 / LMG 21445 / STM815)</name>
    <name type="common">Burkholderia phymatum</name>
    <dbReference type="NCBI Taxonomy" id="391038"/>
    <lineage>
        <taxon>Bacteria</taxon>
        <taxon>Pseudomonadati</taxon>
        <taxon>Pseudomonadota</taxon>
        <taxon>Betaproteobacteria</taxon>
        <taxon>Burkholderiales</taxon>
        <taxon>Burkholderiaceae</taxon>
        <taxon>Paraburkholderia</taxon>
    </lineage>
</organism>
<sequence>MVRALRHHSARTRALAGQLREAKPVDSVRFWFRAFFSALRVQGATPRLALRTLLRTPSPVRMLGVSPRAAKQANVPHPTSRRPRRLSATSAGWFAFAR</sequence>
<proteinExistence type="predicted"/>
<dbReference type="KEGG" id="bph:Bphy_0079"/>
<dbReference type="eggNOG" id="ENOG50316UK">
    <property type="taxonomic scope" value="Bacteria"/>
</dbReference>
<evidence type="ECO:0000313" key="2">
    <source>
        <dbReference type="EMBL" id="ACC69274.1"/>
    </source>
</evidence>
<accession>B2JJY7</accession>
<gene>
    <name evidence="2" type="ordered locus">Bphy_0079</name>
</gene>
<name>B2JJY7_PARP8</name>
<evidence type="ECO:0000256" key="1">
    <source>
        <dbReference type="SAM" id="MobiDB-lite"/>
    </source>
</evidence>
<feature type="region of interest" description="Disordered" evidence="1">
    <location>
        <begin position="67"/>
        <end position="86"/>
    </location>
</feature>
<reference evidence="3" key="1">
    <citation type="journal article" date="2014" name="Stand. Genomic Sci.">
        <title>Complete genome sequence of Burkholderia phymatum STM815(T), a broad host range and efficient nitrogen-fixing symbiont of Mimosa species.</title>
        <authorList>
            <person name="Moulin L."/>
            <person name="Klonowska A."/>
            <person name="Caroline B."/>
            <person name="Booth K."/>
            <person name="Vriezen J.A."/>
            <person name="Melkonian R."/>
            <person name="James E.K."/>
            <person name="Young J.P."/>
            <person name="Bena G."/>
            <person name="Hauser L."/>
            <person name="Land M."/>
            <person name="Kyrpides N."/>
            <person name="Bruce D."/>
            <person name="Chain P."/>
            <person name="Copeland A."/>
            <person name="Pitluck S."/>
            <person name="Woyke T."/>
            <person name="Lizotte-Waniewski M."/>
            <person name="Bristow J."/>
            <person name="Riley M."/>
        </authorList>
    </citation>
    <scope>NUCLEOTIDE SEQUENCE [LARGE SCALE GENOMIC DNA]</scope>
    <source>
        <strain evidence="3">DSM 17167 / CIP 108236 / LMG 21445 / STM815</strain>
    </source>
</reference>
<protein>
    <submittedName>
        <fullName evidence="2">Uncharacterized protein</fullName>
    </submittedName>
</protein>
<dbReference type="AlphaFoldDB" id="B2JJY7"/>
<evidence type="ECO:0000313" key="3">
    <source>
        <dbReference type="Proteomes" id="UP000001192"/>
    </source>
</evidence>
<dbReference type="HOGENOM" id="CLU_170898_0_0_4"/>
<dbReference type="Proteomes" id="UP000001192">
    <property type="component" value="Chromosome 1"/>
</dbReference>